<proteinExistence type="predicted"/>
<dbReference type="RefSeq" id="WP_345348032.1">
    <property type="nucleotide sequence ID" value="NZ_BAABHJ010000002.1"/>
</dbReference>
<dbReference type="EMBL" id="BAABHJ010000002">
    <property type="protein sequence ID" value="GAA4602295.1"/>
    <property type="molecule type" value="Genomic_DNA"/>
</dbReference>
<evidence type="ECO:0008006" key="3">
    <source>
        <dbReference type="Google" id="ProtNLM"/>
    </source>
</evidence>
<sequence length="56" mass="6336">MSACTSTRLAHQVAEGQVMRRMILGRPLDHDFLADLVDNLLVPLLTRTFPADEEDR</sequence>
<gene>
    <name evidence="1" type="ORF">GCM10023195_06830</name>
</gene>
<comment type="caution">
    <text evidence="1">The sequence shown here is derived from an EMBL/GenBank/DDBJ whole genome shotgun (WGS) entry which is preliminary data.</text>
</comment>
<protein>
    <recommendedName>
        <fullName evidence="3">Tetracyclin repressor-like C-terminal domain-containing protein</fullName>
    </recommendedName>
</protein>
<dbReference type="Proteomes" id="UP001500212">
    <property type="component" value="Unassembled WGS sequence"/>
</dbReference>
<name>A0ABP8TCL7_9ACTN</name>
<evidence type="ECO:0000313" key="2">
    <source>
        <dbReference type="Proteomes" id="UP001500212"/>
    </source>
</evidence>
<organism evidence="1 2">
    <name type="scientific">Actinoallomurus liliacearum</name>
    <dbReference type="NCBI Taxonomy" id="1080073"/>
    <lineage>
        <taxon>Bacteria</taxon>
        <taxon>Bacillati</taxon>
        <taxon>Actinomycetota</taxon>
        <taxon>Actinomycetes</taxon>
        <taxon>Streptosporangiales</taxon>
        <taxon>Thermomonosporaceae</taxon>
        <taxon>Actinoallomurus</taxon>
    </lineage>
</organism>
<accession>A0ABP8TCL7</accession>
<evidence type="ECO:0000313" key="1">
    <source>
        <dbReference type="EMBL" id="GAA4602295.1"/>
    </source>
</evidence>
<keyword evidence="2" id="KW-1185">Reference proteome</keyword>
<reference evidence="2" key="1">
    <citation type="journal article" date="2019" name="Int. J. Syst. Evol. Microbiol.">
        <title>The Global Catalogue of Microorganisms (GCM) 10K type strain sequencing project: providing services to taxonomists for standard genome sequencing and annotation.</title>
        <authorList>
            <consortium name="The Broad Institute Genomics Platform"/>
            <consortium name="The Broad Institute Genome Sequencing Center for Infectious Disease"/>
            <person name="Wu L."/>
            <person name="Ma J."/>
        </authorList>
    </citation>
    <scope>NUCLEOTIDE SEQUENCE [LARGE SCALE GENOMIC DNA]</scope>
    <source>
        <strain evidence="2">JCM 17938</strain>
    </source>
</reference>